<dbReference type="AlphaFoldDB" id="C0W5W2"/>
<dbReference type="Gene3D" id="2.10.10.20">
    <property type="entry name" value="Carbohydrate-binding module superfamily 5/12"/>
    <property type="match status" value="1"/>
</dbReference>
<dbReference type="eggNOG" id="COG3325">
    <property type="taxonomic scope" value="Bacteria"/>
</dbReference>
<dbReference type="SMART" id="SM00495">
    <property type="entry name" value="ChtBD3"/>
    <property type="match status" value="1"/>
</dbReference>
<dbReference type="GO" id="GO:0005975">
    <property type="term" value="P:carbohydrate metabolic process"/>
    <property type="evidence" value="ECO:0007669"/>
    <property type="project" value="InterPro"/>
</dbReference>
<reference evidence="3 4" key="1">
    <citation type="submission" date="2009-01" db="EMBL/GenBank/DDBJ databases">
        <authorList>
            <person name="Qin X."/>
            <person name="Bachman B."/>
            <person name="Battles P."/>
            <person name="Bell A."/>
            <person name="Bess C."/>
            <person name="Bickham C."/>
            <person name="Chaboub L."/>
            <person name="Chen D."/>
            <person name="Coyle M."/>
            <person name="Deiros D.R."/>
            <person name="Dinh H."/>
            <person name="Forbes L."/>
            <person name="Fowler G."/>
            <person name="Francisco L."/>
            <person name="Fu Q."/>
            <person name="Gubbala S."/>
            <person name="Hale W."/>
            <person name="Han Y."/>
            <person name="Hemphill L."/>
            <person name="Highlander S.K."/>
            <person name="Hirani K."/>
            <person name="Hogues M."/>
            <person name="Jackson L."/>
            <person name="Jakkamsetti A."/>
            <person name="Javaid M."/>
            <person name="Jiang H."/>
            <person name="Korchina V."/>
            <person name="Kovar C."/>
            <person name="Lara F."/>
            <person name="Lee S."/>
            <person name="Mata R."/>
            <person name="Mathew T."/>
            <person name="Moen C."/>
            <person name="Morales K."/>
            <person name="Munidasa M."/>
            <person name="Nazareth L."/>
            <person name="Ngo R."/>
            <person name="Nguyen L."/>
            <person name="Okwuonu G."/>
            <person name="Ongeri F."/>
            <person name="Patil S."/>
            <person name="Petrosino J."/>
            <person name="Pham C."/>
            <person name="Pham P."/>
            <person name="Pu L.-L."/>
            <person name="Puazo M."/>
            <person name="Raj R."/>
            <person name="Reid J."/>
            <person name="Rouhana J."/>
            <person name="Saada N."/>
            <person name="Shang Y."/>
            <person name="Simmons D."/>
            <person name="Thornton R."/>
            <person name="Warren J."/>
            <person name="Weissenberger G."/>
            <person name="Zhang J."/>
            <person name="Zhang L."/>
            <person name="Zhou C."/>
            <person name="Zhu D."/>
            <person name="Muzny D."/>
            <person name="Worley K."/>
            <person name="Gibbs R."/>
        </authorList>
    </citation>
    <scope>NUCLEOTIDE SEQUENCE [LARGE SCALE GENOMIC DNA]</scope>
    <source>
        <strain evidence="3 4">DSM 15434</strain>
    </source>
</reference>
<dbReference type="SUPFAM" id="SSF51055">
    <property type="entry name" value="Carbohydrate binding domain"/>
    <property type="match status" value="1"/>
</dbReference>
<dbReference type="EMBL" id="ACFH01000096">
    <property type="protein sequence ID" value="EEH65890.1"/>
    <property type="molecule type" value="Genomic_DNA"/>
</dbReference>
<keyword evidence="1" id="KW-0378">Hydrolase</keyword>
<name>C0W5W2_9ACTO</name>
<evidence type="ECO:0000313" key="4">
    <source>
        <dbReference type="Proteomes" id="UP000004778"/>
    </source>
</evidence>
<dbReference type="GO" id="GO:0004553">
    <property type="term" value="F:hydrolase activity, hydrolyzing O-glycosyl compounds"/>
    <property type="evidence" value="ECO:0007669"/>
    <property type="project" value="InterPro"/>
</dbReference>
<feature type="domain" description="Chitin-binding type-3" evidence="2">
    <location>
        <begin position="120"/>
        <end position="166"/>
    </location>
</feature>
<dbReference type="HOGENOM" id="CLU_1599230_0_0_11"/>
<gene>
    <name evidence="3" type="ORF">HMPREF0058_1256</name>
</gene>
<dbReference type="GO" id="GO:0030246">
    <property type="term" value="F:carbohydrate binding"/>
    <property type="evidence" value="ECO:0007669"/>
    <property type="project" value="InterPro"/>
</dbReference>
<sequence length="166" mass="17419">MTMTMTAISVEGLRSMSSEQWEEAWALVLAEAARREVLASARQRAEQAAAEYEAAVAVPDTVPDASDMDPAAVVGPGEHVVVQGVEWVNSSGAWLSPHAAGPDSYPMGWRHADASTLPAAAAWAPGTTYAADDLVTHAGATYRCVQPHTSQAGWEPPAVPALWALA</sequence>
<dbReference type="Pfam" id="PF02839">
    <property type="entry name" value="CBM_5_12"/>
    <property type="match status" value="1"/>
</dbReference>
<dbReference type="GO" id="GO:0005576">
    <property type="term" value="C:extracellular region"/>
    <property type="evidence" value="ECO:0007669"/>
    <property type="project" value="InterPro"/>
</dbReference>
<accession>C0W5W2</accession>
<organism evidence="3 4">
    <name type="scientific">Actinomyces urogenitalis DSM 15434</name>
    <dbReference type="NCBI Taxonomy" id="525246"/>
    <lineage>
        <taxon>Bacteria</taxon>
        <taxon>Bacillati</taxon>
        <taxon>Actinomycetota</taxon>
        <taxon>Actinomycetes</taxon>
        <taxon>Actinomycetales</taxon>
        <taxon>Actinomycetaceae</taxon>
        <taxon>Actinomyces</taxon>
    </lineage>
</organism>
<keyword evidence="4" id="KW-1185">Reference proteome</keyword>
<proteinExistence type="predicted"/>
<dbReference type="InterPro" id="IPR036573">
    <property type="entry name" value="CBM_sf_5/12"/>
</dbReference>
<protein>
    <submittedName>
        <fullName evidence="3">Carbohydrate binding domain protein</fullName>
    </submittedName>
</protein>
<evidence type="ECO:0000259" key="2">
    <source>
        <dbReference type="SMART" id="SM00495"/>
    </source>
</evidence>
<comment type="caution">
    <text evidence="3">The sequence shown here is derived from an EMBL/GenBank/DDBJ whole genome shotgun (WGS) entry which is preliminary data.</text>
</comment>
<dbReference type="RefSeq" id="WP_006548220.1">
    <property type="nucleotide sequence ID" value="NZ_DS999574.1"/>
</dbReference>
<evidence type="ECO:0000313" key="3">
    <source>
        <dbReference type="EMBL" id="EEH65890.1"/>
    </source>
</evidence>
<evidence type="ECO:0000256" key="1">
    <source>
        <dbReference type="ARBA" id="ARBA00022801"/>
    </source>
</evidence>
<dbReference type="Proteomes" id="UP000004778">
    <property type="component" value="Unassembled WGS sequence"/>
</dbReference>
<dbReference type="InterPro" id="IPR003610">
    <property type="entry name" value="CBM5/12"/>
</dbReference>
<dbReference type="CDD" id="cd12214">
    <property type="entry name" value="ChiA1_BD"/>
    <property type="match status" value="1"/>
</dbReference>